<name>J2EFR5_PSEFQ</name>
<keyword evidence="1" id="KW-0472">Membrane</keyword>
<dbReference type="AlphaFoldDB" id="J2EFR5"/>
<dbReference type="Proteomes" id="UP000007289">
    <property type="component" value="Chromosome"/>
</dbReference>
<reference evidence="2" key="1">
    <citation type="journal article" date="2012" name="PLoS Genet.">
        <title>Comparative Genomics of Plant-Associated Pseudomonas spp.: Insights into Diversity and Inheritance of Traits Involved in Multitrophic Interactions.</title>
        <authorList>
            <person name="Loper J.E."/>
            <person name="Hassan K.A."/>
            <person name="Mavrodi D.V."/>
            <person name="Davis E.W.II."/>
            <person name="Lim C.K."/>
            <person name="Shaffer B.T."/>
            <person name="Elbourne L.D."/>
            <person name="Stockwell V.O."/>
            <person name="Hartney S.L."/>
            <person name="Breakwell K."/>
            <person name="Henkels M.D."/>
            <person name="Tetu S.G."/>
            <person name="Rangel L.I."/>
            <person name="Kidarsa T.A."/>
            <person name="Wilson N.L."/>
            <person name="van de Mortel J.E."/>
            <person name="Song C."/>
            <person name="Blumhagen R."/>
            <person name="Radune D."/>
            <person name="Hostetler J.B."/>
            <person name="Brinkac L.M."/>
            <person name="Durkin A.S."/>
            <person name="Kluepfel D.A."/>
            <person name="Wechter W.P."/>
            <person name="Anderson A.J."/>
            <person name="Kim Y.C."/>
            <person name="Pierson L.S.III."/>
            <person name="Pierson E.A."/>
            <person name="Lindow S.E."/>
            <person name="Kobayashi D.Y."/>
            <person name="Raaijmakers J.M."/>
            <person name="Weller D.M."/>
            <person name="Thomashow L.S."/>
            <person name="Allen A.E."/>
            <person name="Paulsen I.T."/>
        </authorList>
    </citation>
    <scope>NUCLEOTIDE SEQUENCE [LARGE SCALE GENOMIC DNA]</scope>
    <source>
        <strain evidence="2">Q2-87</strain>
    </source>
</reference>
<dbReference type="EMBL" id="AGBM01000001">
    <property type="protein sequence ID" value="EJL02200.1"/>
    <property type="molecule type" value="Genomic_DNA"/>
</dbReference>
<evidence type="ECO:0000313" key="2">
    <source>
        <dbReference type="EMBL" id="EJL02200.1"/>
    </source>
</evidence>
<dbReference type="PATRIC" id="fig|1038922.3.peg.3709"/>
<comment type="caution">
    <text evidence="2">The sequence shown here is derived from an EMBL/GenBank/DDBJ whole genome shotgun (WGS) entry which is preliminary data.</text>
</comment>
<organism evidence="2">
    <name type="scientific">Pseudomonas fluorescens (strain Q2-87)</name>
    <dbReference type="NCBI Taxonomy" id="1038922"/>
    <lineage>
        <taxon>Bacteria</taxon>
        <taxon>Pseudomonadati</taxon>
        <taxon>Pseudomonadota</taxon>
        <taxon>Gammaproteobacteria</taxon>
        <taxon>Pseudomonadales</taxon>
        <taxon>Pseudomonadaceae</taxon>
        <taxon>Pseudomonas</taxon>
    </lineage>
</organism>
<sequence>MWEQARSHIFLCPVWQSSFYELVLSGRFDVLWQGSSMLAHWFLAAIHLLAFALGFWAVLTRGTALRRLAGGVDAVRNVLIADNVWGVSALVLLVTGGMRAFGGYEKGSDYYLHQPLFHLKMTFLVLILLLEIAPMITLIKWRVALGKGAAIDPSKAGRFARISHIEALLLVLMVIAATGMARGVSLG</sequence>
<feature type="transmembrane region" description="Helical" evidence="1">
    <location>
        <begin position="80"/>
        <end position="101"/>
    </location>
</feature>
<evidence type="ECO:0008006" key="3">
    <source>
        <dbReference type="Google" id="ProtNLM"/>
    </source>
</evidence>
<accession>J2EFR5</accession>
<dbReference type="InterPro" id="IPR018706">
    <property type="entry name" value="DUF2214_membrane"/>
</dbReference>
<feature type="transmembrane region" description="Helical" evidence="1">
    <location>
        <begin position="121"/>
        <end position="141"/>
    </location>
</feature>
<dbReference type="Pfam" id="PF09980">
    <property type="entry name" value="DUF2214"/>
    <property type="match status" value="1"/>
</dbReference>
<keyword evidence="1" id="KW-1133">Transmembrane helix</keyword>
<feature type="transmembrane region" description="Helical" evidence="1">
    <location>
        <begin position="38"/>
        <end position="59"/>
    </location>
</feature>
<dbReference type="HOGENOM" id="CLU_092231_1_0_6"/>
<keyword evidence="1" id="KW-0812">Transmembrane</keyword>
<dbReference type="eggNOG" id="COG3556">
    <property type="taxonomic scope" value="Bacteria"/>
</dbReference>
<feature type="transmembrane region" description="Helical" evidence="1">
    <location>
        <begin position="162"/>
        <end position="181"/>
    </location>
</feature>
<gene>
    <name evidence="2" type="ORF">PflQ2_1827</name>
</gene>
<protein>
    <recommendedName>
        <fullName evidence="3">Copper resistance protein D domain-containing protein</fullName>
    </recommendedName>
</protein>
<evidence type="ECO:0000256" key="1">
    <source>
        <dbReference type="SAM" id="Phobius"/>
    </source>
</evidence>
<proteinExistence type="predicted"/>